<evidence type="ECO:0000256" key="5">
    <source>
        <dbReference type="ARBA" id="ARBA00023157"/>
    </source>
</evidence>
<protein>
    <recommendedName>
        <fullName evidence="1">thioredoxin-dependent peroxiredoxin</fullName>
        <ecNumber evidence="1">1.11.1.24</ecNumber>
    </recommendedName>
    <alternativeName>
        <fullName evidence="7">Thioredoxin peroxidase</fullName>
    </alternativeName>
</protein>
<dbReference type="PROSITE" id="PS51352">
    <property type="entry name" value="THIOREDOXIN_2"/>
    <property type="match status" value="1"/>
</dbReference>
<dbReference type="GO" id="GO:0005737">
    <property type="term" value="C:cytoplasm"/>
    <property type="evidence" value="ECO:0007669"/>
    <property type="project" value="TreeGrafter"/>
</dbReference>
<dbReference type="GO" id="GO:0008379">
    <property type="term" value="F:thioredoxin peroxidase activity"/>
    <property type="evidence" value="ECO:0007669"/>
    <property type="project" value="TreeGrafter"/>
</dbReference>
<evidence type="ECO:0000256" key="6">
    <source>
        <dbReference type="ARBA" id="ARBA00023284"/>
    </source>
</evidence>
<dbReference type="GO" id="GO:0034599">
    <property type="term" value="P:cellular response to oxidative stress"/>
    <property type="evidence" value="ECO:0007669"/>
    <property type="project" value="TreeGrafter"/>
</dbReference>
<keyword evidence="6" id="KW-0676">Redox-active center</keyword>
<dbReference type="OrthoDB" id="338622at2759"/>
<reference evidence="13" key="3">
    <citation type="submission" date="2014-06" db="EMBL/GenBank/DDBJ databases">
        <authorList>
            <person name="Ju J."/>
            <person name="Zhang J."/>
        </authorList>
    </citation>
    <scope>NUCLEOTIDE SEQUENCE</scope>
    <source>
        <strain evidence="13">SscI8</strain>
    </source>
</reference>
<evidence type="ECO:0000256" key="8">
    <source>
        <dbReference type="ARBA" id="ARBA00038489"/>
    </source>
</evidence>
<keyword evidence="3" id="KW-0049">Antioxidant</keyword>
<feature type="compositionally biased region" description="Low complexity" evidence="10">
    <location>
        <begin position="51"/>
        <end position="69"/>
    </location>
</feature>
<dbReference type="EC" id="1.11.1.24" evidence="1"/>
<dbReference type="Gene3D" id="3.40.30.10">
    <property type="entry name" value="Glutaredoxin"/>
    <property type="match status" value="1"/>
</dbReference>
<dbReference type="GO" id="GO:0045454">
    <property type="term" value="P:cell redox homeostasis"/>
    <property type="evidence" value="ECO:0007669"/>
    <property type="project" value="TreeGrafter"/>
</dbReference>
<dbReference type="AlphaFoldDB" id="A0A0F7RRY3"/>
<dbReference type="InterPro" id="IPR000866">
    <property type="entry name" value="AhpC/TSA"/>
</dbReference>
<sequence length="211" mass="22506">MSAESTAPRRSARNAGKPAPPPAAAAATSAPVKRKSTEAAAEKGGEKKAKPATPAAAAATTTTKPTAAGQLKVGDKLPSYKLKLQDGSELDTANLKNAVLFSYPRANTSGCTTQAKLYRDNHTSFTSSNYTVYGLSNDSPPSLASWKTKQSFPYDLISDPQRQLIKALTGSDDKTRRSHFVIDGEGRLAFVKLSVKPVESWESALEFCQKK</sequence>
<dbReference type="SUPFAM" id="SSF52833">
    <property type="entry name" value="Thioredoxin-like"/>
    <property type="match status" value="1"/>
</dbReference>
<keyword evidence="4" id="KW-0560">Oxidoreductase</keyword>
<feature type="domain" description="Thioredoxin" evidence="11">
    <location>
        <begin position="71"/>
        <end position="210"/>
    </location>
</feature>
<dbReference type="STRING" id="49012.A0A0F7RRY3"/>
<keyword evidence="2 13" id="KW-0575">Peroxidase</keyword>
<dbReference type="InterPro" id="IPR013766">
    <property type="entry name" value="Thioredoxin_domain"/>
</dbReference>
<feature type="compositionally biased region" description="Basic and acidic residues" evidence="10">
    <location>
        <begin position="35"/>
        <end position="49"/>
    </location>
</feature>
<dbReference type="InterPro" id="IPR050924">
    <property type="entry name" value="Peroxiredoxin_BCP/PrxQ"/>
</dbReference>
<reference evidence="12" key="1">
    <citation type="submission" date="2014-06" db="EMBL/GenBank/DDBJ databases">
        <authorList>
            <person name="Berkman J.Paul."/>
        </authorList>
    </citation>
    <scope>NUCLEOTIDE SEQUENCE [LARGE SCALE GENOMIC DNA]</scope>
</reference>
<keyword evidence="5" id="KW-1015">Disulfide bond</keyword>
<dbReference type="CDD" id="cd03017">
    <property type="entry name" value="PRX_BCP"/>
    <property type="match status" value="1"/>
</dbReference>
<evidence type="ECO:0000256" key="4">
    <source>
        <dbReference type="ARBA" id="ARBA00023002"/>
    </source>
</evidence>
<evidence type="ECO:0000256" key="10">
    <source>
        <dbReference type="SAM" id="MobiDB-lite"/>
    </source>
</evidence>
<reference evidence="14" key="2">
    <citation type="submission" date="2014-06" db="EMBL/GenBank/DDBJ databases">
        <authorList>
            <person name="Berkman P.J."/>
        </authorList>
    </citation>
    <scope>NUCLEOTIDE SEQUENCE [LARGE SCALE GENOMIC DNA]</scope>
</reference>
<evidence type="ECO:0000259" key="11">
    <source>
        <dbReference type="PROSITE" id="PS51352"/>
    </source>
</evidence>
<keyword evidence="14" id="KW-1185">Reference proteome</keyword>
<feature type="region of interest" description="Disordered" evidence="10">
    <location>
        <begin position="1"/>
        <end position="76"/>
    </location>
</feature>
<dbReference type="Proteomes" id="UP000242770">
    <property type="component" value="Unassembled WGS sequence"/>
</dbReference>
<dbReference type="PANTHER" id="PTHR42801:SF23">
    <property type="entry name" value="PEROXIREDOXIN DOT5"/>
    <property type="match status" value="1"/>
</dbReference>
<evidence type="ECO:0000313" key="14">
    <source>
        <dbReference type="Proteomes" id="UP000242770"/>
    </source>
</evidence>
<proteinExistence type="inferred from homology"/>
<dbReference type="EMBL" id="CCFA01000589">
    <property type="protein sequence ID" value="CDR98986.1"/>
    <property type="molecule type" value="Genomic_DNA"/>
</dbReference>
<accession>A0A0F7RRY3</accession>
<dbReference type="InterPro" id="IPR036249">
    <property type="entry name" value="Thioredoxin-like_sf"/>
</dbReference>
<evidence type="ECO:0000256" key="7">
    <source>
        <dbReference type="ARBA" id="ARBA00032824"/>
    </source>
</evidence>
<evidence type="ECO:0000313" key="12">
    <source>
        <dbReference type="EMBL" id="CDR98986.1"/>
    </source>
</evidence>
<name>A0A0F7RRY3_9BASI</name>
<evidence type="ECO:0000256" key="1">
    <source>
        <dbReference type="ARBA" id="ARBA00013017"/>
    </source>
</evidence>
<evidence type="ECO:0000256" key="3">
    <source>
        <dbReference type="ARBA" id="ARBA00022862"/>
    </source>
</evidence>
<comment type="catalytic activity">
    <reaction evidence="9">
        <text>a hydroperoxide + [thioredoxin]-dithiol = an alcohol + [thioredoxin]-disulfide + H2O</text>
        <dbReference type="Rhea" id="RHEA:62620"/>
        <dbReference type="Rhea" id="RHEA-COMP:10698"/>
        <dbReference type="Rhea" id="RHEA-COMP:10700"/>
        <dbReference type="ChEBI" id="CHEBI:15377"/>
        <dbReference type="ChEBI" id="CHEBI:29950"/>
        <dbReference type="ChEBI" id="CHEBI:30879"/>
        <dbReference type="ChEBI" id="CHEBI:35924"/>
        <dbReference type="ChEBI" id="CHEBI:50058"/>
        <dbReference type="EC" id="1.11.1.24"/>
    </reaction>
</comment>
<dbReference type="EMBL" id="LK056654">
    <property type="protein sequence ID" value="CDU22048.1"/>
    <property type="molecule type" value="Genomic_DNA"/>
</dbReference>
<comment type="similarity">
    <text evidence="8">Belongs to the peroxiredoxin family. BCP/PrxQ subfamily.</text>
</comment>
<gene>
    <name evidence="12" type="primary">SSCI11370.1</name>
    <name evidence="13" type="ORF">SPSC_00678</name>
</gene>
<evidence type="ECO:0000313" key="13">
    <source>
        <dbReference type="EMBL" id="CDU22048.1"/>
    </source>
</evidence>
<evidence type="ECO:0000256" key="9">
    <source>
        <dbReference type="ARBA" id="ARBA00049091"/>
    </source>
</evidence>
<evidence type="ECO:0000256" key="2">
    <source>
        <dbReference type="ARBA" id="ARBA00022559"/>
    </source>
</evidence>
<organism evidence="12 14">
    <name type="scientific">Sporisorium scitamineum</name>
    <dbReference type="NCBI Taxonomy" id="49012"/>
    <lineage>
        <taxon>Eukaryota</taxon>
        <taxon>Fungi</taxon>
        <taxon>Dikarya</taxon>
        <taxon>Basidiomycota</taxon>
        <taxon>Ustilaginomycotina</taxon>
        <taxon>Ustilaginomycetes</taxon>
        <taxon>Ustilaginales</taxon>
        <taxon>Ustilaginaceae</taxon>
        <taxon>Sporisorium</taxon>
    </lineage>
</organism>
<dbReference type="Pfam" id="PF00578">
    <property type="entry name" value="AhpC-TSA"/>
    <property type="match status" value="1"/>
</dbReference>
<dbReference type="PANTHER" id="PTHR42801">
    <property type="entry name" value="THIOREDOXIN-DEPENDENT PEROXIDE REDUCTASE"/>
    <property type="match status" value="1"/>
</dbReference>